<evidence type="ECO:0000313" key="2">
    <source>
        <dbReference type="EMBL" id="MCR8826520.1"/>
    </source>
</evidence>
<organism evidence="2 3">
    <name type="scientific">Pseudosulfitobacter koreensis</name>
    <dbReference type="NCBI Taxonomy" id="2968472"/>
    <lineage>
        <taxon>Bacteria</taxon>
        <taxon>Pseudomonadati</taxon>
        <taxon>Pseudomonadota</taxon>
        <taxon>Alphaproteobacteria</taxon>
        <taxon>Rhodobacterales</taxon>
        <taxon>Roseobacteraceae</taxon>
        <taxon>Pseudosulfitobacter</taxon>
    </lineage>
</organism>
<evidence type="ECO:0008006" key="4">
    <source>
        <dbReference type="Google" id="ProtNLM"/>
    </source>
</evidence>
<feature type="signal peptide" evidence="1">
    <location>
        <begin position="1"/>
        <end position="22"/>
    </location>
</feature>
<keyword evidence="1" id="KW-0732">Signal</keyword>
<sequence>MTRKFLTTASTIAALMAAPALAQEVVDNPALKSNSPAMDGGQDNPVASNQFQYDTTNKRVSNGYAEYDVNQIAMSQAAFRALSNARGERLETTDGELIGVIENVMVSAQGNPELVVALTDDASARFQSEVLVIAVTPGNVMLQDGQVALGTTLDDMTLAVEEGGRGTTSGRKSVTLP</sequence>
<comment type="caution">
    <text evidence="2">The sequence shown here is derived from an EMBL/GenBank/DDBJ whole genome shotgun (WGS) entry which is preliminary data.</text>
</comment>
<dbReference type="RefSeq" id="WP_258294222.1">
    <property type="nucleotide sequence ID" value="NZ_JANKJG010000004.1"/>
</dbReference>
<proteinExistence type="predicted"/>
<protein>
    <recommendedName>
        <fullName evidence="4">PRC-barrel domain-containing protein</fullName>
    </recommendedName>
</protein>
<accession>A0ABT1Z053</accession>
<dbReference type="EMBL" id="JANKJG010000004">
    <property type="protein sequence ID" value="MCR8826520.1"/>
    <property type="molecule type" value="Genomic_DNA"/>
</dbReference>
<evidence type="ECO:0000256" key="1">
    <source>
        <dbReference type="SAM" id="SignalP"/>
    </source>
</evidence>
<feature type="chain" id="PRO_5047411165" description="PRC-barrel domain-containing protein" evidence="1">
    <location>
        <begin position="23"/>
        <end position="177"/>
    </location>
</feature>
<gene>
    <name evidence="2" type="ORF">NTA49_08215</name>
</gene>
<evidence type="ECO:0000313" key="3">
    <source>
        <dbReference type="Proteomes" id="UP001165396"/>
    </source>
</evidence>
<dbReference type="Proteomes" id="UP001165396">
    <property type="component" value="Unassembled WGS sequence"/>
</dbReference>
<reference evidence="2" key="1">
    <citation type="submission" date="2022-07" db="EMBL/GenBank/DDBJ databases">
        <title>Pseudosulfitobacter sp. strain AP-MA-4, whole genome sequence.</title>
        <authorList>
            <person name="Jiang Y."/>
        </authorList>
    </citation>
    <scope>NUCLEOTIDE SEQUENCE</scope>
    <source>
        <strain evidence="2">AP-MA-4</strain>
    </source>
</reference>
<name>A0ABT1Z053_9RHOB</name>
<keyword evidence="3" id="KW-1185">Reference proteome</keyword>